<proteinExistence type="predicted"/>
<name>A0ABU2TWV3_9ACTN</name>
<dbReference type="Proteomes" id="UP001183809">
    <property type="component" value="Unassembled WGS sequence"/>
</dbReference>
<organism evidence="1 2">
    <name type="scientific">Streptomyces gibsoniae</name>
    <dbReference type="NCBI Taxonomy" id="3075529"/>
    <lineage>
        <taxon>Bacteria</taxon>
        <taxon>Bacillati</taxon>
        <taxon>Actinomycetota</taxon>
        <taxon>Actinomycetes</taxon>
        <taxon>Kitasatosporales</taxon>
        <taxon>Streptomycetaceae</taxon>
        <taxon>Streptomyces</taxon>
    </lineage>
</organism>
<accession>A0ABU2TWV3</accession>
<dbReference type="InterPro" id="IPR046051">
    <property type="entry name" value="DUF6009"/>
</dbReference>
<reference evidence="2" key="1">
    <citation type="submission" date="2023-07" db="EMBL/GenBank/DDBJ databases">
        <title>30 novel species of actinomycetes from the DSMZ collection.</title>
        <authorList>
            <person name="Nouioui I."/>
        </authorList>
    </citation>
    <scope>NUCLEOTIDE SEQUENCE [LARGE SCALE GENOMIC DNA]</scope>
    <source>
        <strain evidence="2">DSM 41699</strain>
    </source>
</reference>
<evidence type="ECO:0000313" key="2">
    <source>
        <dbReference type="Proteomes" id="UP001183809"/>
    </source>
</evidence>
<evidence type="ECO:0000313" key="1">
    <source>
        <dbReference type="EMBL" id="MDT0465433.1"/>
    </source>
</evidence>
<protein>
    <submittedName>
        <fullName evidence="1">DUF6009 family protein</fullName>
    </submittedName>
</protein>
<dbReference type="EMBL" id="JAVREY010000024">
    <property type="protein sequence ID" value="MDT0465433.1"/>
    <property type="molecule type" value="Genomic_DNA"/>
</dbReference>
<gene>
    <name evidence="1" type="ORF">RM764_20910</name>
</gene>
<dbReference type="Pfam" id="PF19472">
    <property type="entry name" value="DUF6009"/>
    <property type="match status" value="1"/>
</dbReference>
<dbReference type="RefSeq" id="WP_311696901.1">
    <property type="nucleotide sequence ID" value="NZ_JAVREY010000024.1"/>
</dbReference>
<sequence length="45" mass="5227">MRSLIGVDEISHETKLVWLGDTDQLDYVRQGLDRPPTRMGRPAFR</sequence>
<comment type="caution">
    <text evidence="1">The sequence shown here is derived from an EMBL/GenBank/DDBJ whole genome shotgun (WGS) entry which is preliminary data.</text>
</comment>
<keyword evidence="2" id="KW-1185">Reference proteome</keyword>